<feature type="transmembrane region" description="Helical" evidence="1">
    <location>
        <begin position="12"/>
        <end position="31"/>
    </location>
</feature>
<sequence>MRQASTGQHSTAAPAWAVWAAYAVPLCILPSAVWRVTLLFRDGFTLADGGWYLLLLSILSMGLGLLTLGLVQRWGERIPGWVPGLGGRTVPVRAATIPALIGGSLLITLCLYLVFNLTFDVVDQGPVLIGPDDTGHPPPGWDVWPYYLPLLAWGPLVLALAANYRRRRHHQPDSAHQQGFGRSARC</sequence>
<comment type="caution">
    <text evidence="2">The sequence shown here is derived from an EMBL/GenBank/DDBJ whole genome shotgun (WGS) entry which is preliminary data.</text>
</comment>
<dbReference type="AlphaFoldDB" id="A0A927M058"/>
<name>A0A927M058_9ACTN</name>
<keyword evidence="3" id="KW-1185">Reference proteome</keyword>
<feature type="transmembrane region" description="Helical" evidence="1">
    <location>
        <begin position="146"/>
        <end position="164"/>
    </location>
</feature>
<gene>
    <name evidence="2" type="ORF">H4W31_001345</name>
</gene>
<dbReference type="EMBL" id="JADBEB010000001">
    <property type="protein sequence ID" value="MBE1485707.1"/>
    <property type="molecule type" value="Genomic_DNA"/>
</dbReference>
<dbReference type="RefSeq" id="WP_192765850.1">
    <property type="nucleotide sequence ID" value="NZ_JADBEB010000001.1"/>
</dbReference>
<proteinExistence type="predicted"/>
<evidence type="ECO:0000256" key="1">
    <source>
        <dbReference type="SAM" id="Phobius"/>
    </source>
</evidence>
<evidence type="ECO:0000313" key="3">
    <source>
        <dbReference type="Proteomes" id="UP000649753"/>
    </source>
</evidence>
<keyword evidence="1" id="KW-0812">Transmembrane</keyword>
<reference evidence="2" key="1">
    <citation type="submission" date="2020-10" db="EMBL/GenBank/DDBJ databases">
        <title>Sequencing the genomes of 1000 actinobacteria strains.</title>
        <authorList>
            <person name="Klenk H.-P."/>
        </authorList>
    </citation>
    <scope>NUCLEOTIDE SEQUENCE</scope>
    <source>
        <strain evidence="2">DSM 46832</strain>
    </source>
</reference>
<evidence type="ECO:0000313" key="2">
    <source>
        <dbReference type="EMBL" id="MBE1485707.1"/>
    </source>
</evidence>
<dbReference type="Proteomes" id="UP000649753">
    <property type="component" value="Unassembled WGS sequence"/>
</dbReference>
<keyword evidence="1" id="KW-0472">Membrane</keyword>
<feature type="transmembrane region" description="Helical" evidence="1">
    <location>
        <begin position="51"/>
        <end position="71"/>
    </location>
</feature>
<keyword evidence="1" id="KW-1133">Transmembrane helix</keyword>
<feature type="transmembrane region" description="Helical" evidence="1">
    <location>
        <begin position="92"/>
        <end position="115"/>
    </location>
</feature>
<accession>A0A927M058</accession>
<evidence type="ECO:0008006" key="4">
    <source>
        <dbReference type="Google" id="ProtNLM"/>
    </source>
</evidence>
<protein>
    <recommendedName>
        <fullName evidence="4">DUF3995 domain-containing protein</fullName>
    </recommendedName>
</protein>
<organism evidence="2 3">
    <name type="scientific">Plantactinospora soyae</name>
    <dbReference type="NCBI Taxonomy" id="1544732"/>
    <lineage>
        <taxon>Bacteria</taxon>
        <taxon>Bacillati</taxon>
        <taxon>Actinomycetota</taxon>
        <taxon>Actinomycetes</taxon>
        <taxon>Micromonosporales</taxon>
        <taxon>Micromonosporaceae</taxon>
        <taxon>Plantactinospora</taxon>
    </lineage>
</organism>